<dbReference type="EMBL" id="VUNQ01000003">
    <property type="protein sequence ID" value="MSU00261.1"/>
    <property type="molecule type" value="Genomic_DNA"/>
</dbReference>
<dbReference type="GO" id="GO:0016020">
    <property type="term" value="C:membrane"/>
    <property type="evidence" value="ECO:0007669"/>
    <property type="project" value="UniProtKB-SubCell"/>
</dbReference>
<dbReference type="Proteomes" id="UP000469523">
    <property type="component" value="Unassembled WGS sequence"/>
</dbReference>
<proteinExistence type="predicted"/>
<dbReference type="PANTHER" id="PTHR43021">
    <property type="entry name" value="NA(+)/H(+) ANTIPORTER-RELATED"/>
    <property type="match status" value="1"/>
</dbReference>
<dbReference type="GO" id="GO:1902600">
    <property type="term" value="P:proton transmembrane transport"/>
    <property type="evidence" value="ECO:0007669"/>
    <property type="project" value="InterPro"/>
</dbReference>
<feature type="transmembrane region" description="Helical" evidence="5">
    <location>
        <begin position="325"/>
        <end position="346"/>
    </location>
</feature>
<feature type="transmembrane region" description="Helical" evidence="5">
    <location>
        <begin position="219"/>
        <end position="237"/>
    </location>
</feature>
<protein>
    <submittedName>
        <fullName evidence="7">Cation:proton antiporter</fullName>
    </submittedName>
</protein>
<evidence type="ECO:0000313" key="7">
    <source>
        <dbReference type="EMBL" id="MSU00261.1"/>
    </source>
</evidence>
<keyword evidence="3 5" id="KW-1133">Transmembrane helix</keyword>
<evidence type="ECO:0000256" key="2">
    <source>
        <dbReference type="ARBA" id="ARBA00022692"/>
    </source>
</evidence>
<evidence type="ECO:0000256" key="1">
    <source>
        <dbReference type="ARBA" id="ARBA00004141"/>
    </source>
</evidence>
<gene>
    <name evidence="7" type="ORF">FYJ83_02105</name>
</gene>
<evidence type="ECO:0000256" key="4">
    <source>
        <dbReference type="ARBA" id="ARBA00023136"/>
    </source>
</evidence>
<keyword evidence="2 5" id="KW-0812">Transmembrane</keyword>
<dbReference type="GO" id="GO:0015297">
    <property type="term" value="F:antiporter activity"/>
    <property type="evidence" value="ECO:0007669"/>
    <property type="project" value="InterPro"/>
</dbReference>
<evidence type="ECO:0000259" key="6">
    <source>
        <dbReference type="Pfam" id="PF00999"/>
    </source>
</evidence>
<keyword evidence="4 5" id="KW-0472">Membrane</keyword>
<feature type="transmembrane region" description="Helical" evidence="5">
    <location>
        <begin position="54"/>
        <end position="75"/>
    </location>
</feature>
<feature type="transmembrane region" description="Helical" evidence="5">
    <location>
        <begin position="31"/>
        <end position="48"/>
    </location>
</feature>
<dbReference type="InterPro" id="IPR038770">
    <property type="entry name" value="Na+/solute_symporter_sf"/>
</dbReference>
<feature type="transmembrane region" description="Helical" evidence="5">
    <location>
        <begin position="87"/>
        <end position="109"/>
    </location>
</feature>
<organism evidence="7 8">
    <name type="scientific">Tissierella pigra</name>
    <dbReference type="NCBI Taxonomy" id="2607614"/>
    <lineage>
        <taxon>Bacteria</taxon>
        <taxon>Bacillati</taxon>
        <taxon>Bacillota</taxon>
        <taxon>Tissierellia</taxon>
        <taxon>Tissierellales</taxon>
        <taxon>Tissierellaceae</taxon>
        <taxon>Tissierella</taxon>
    </lineage>
</organism>
<dbReference type="PANTHER" id="PTHR43021:SF2">
    <property type="entry name" value="CATION_H+ EXCHANGER DOMAIN-CONTAINING PROTEIN"/>
    <property type="match status" value="1"/>
</dbReference>
<keyword evidence="8" id="KW-1185">Reference proteome</keyword>
<feature type="transmembrane region" description="Helical" evidence="5">
    <location>
        <begin position="147"/>
        <end position="170"/>
    </location>
</feature>
<sequence length="401" mass="43074">MDLLFKLGIIILIGIIGGRLANYFKLPNVSGYIVAGLIIGPSFINLVNEMDIESFNIINEMALAAIAFSIGNEFLLKDMKKVGKDVLLITVAEVVGAFVIVFIMMYFILNQAMEFSLMIASMSAATAPAGIVMVIRELKANGPLTKTILPIVALDDALGIMVFGVCLSLSKILSGTEKYSIIKIISNPTIEIFGSIILGFVIGIVMTYVVKKAKHSEELLIMTIGFILLSSGAANYFNLSPLLTCMMVGATLVNLKQNSFRVFNSINEFTPPINLLFFTVAGASLNIKVLSSVGILGIGYIIARASGKYIGATLGAKAVGSEEKIVKYLGMSLLTQGGISIGLSMIVKKELPELSDSIITVILFSVLIYEIIGPILAKIAITKAGEVNGMLKREKKKVQRT</sequence>
<comment type="caution">
    <text evidence="7">The sequence shown here is derived from an EMBL/GenBank/DDBJ whole genome shotgun (WGS) entry which is preliminary data.</text>
</comment>
<dbReference type="InterPro" id="IPR006153">
    <property type="entry name" value="Cation/H_exchanger_TM"/>
</dbReference>
<dbReference type="AlphaFoldDB" id="A0A6N7XDX5"/>
<name>A0A6N7XDX5_9FIRM</name>
<accession>A0A6N7XDX5</accession>
<feature type="transmembrane region" description="Helical" evidence="5">
    <location>
        <begin position="275"/>
        <end position="304"/>
    </location>
</feature>
<dbReference type="Gene3D" id="1.20.1530.20">
    <property type="match status" value="1"/>
</dbReference>
<feature type="transmembrane region" description="Helical" evidence="5">
    <location>
        <begin position="115"/>
        <end position="135"/>
    </location>
</feature>
<feature type="domain" description="Cation/H+ exchanger transmembrane" evidence="6">
    <location>
        <begin position="10"/>
        <end position="369"/>
    </location>
</feature>
<evidence type="ECO:0000256" key="3">
    <source>
        <dbReference type="ARBA" id="ARBA00022989"/>
    </source>
</evidence>
<feature type="transmembrane region" description="Helical" evidence="5">
    <location>
        <begin position="6"/>
        <end position="24"/>
    </location>
</feature>
<evidence type="ECO:0000313" key="8">
    <source>
        <dbReference type="Proteomes" id="UP000469523"/>
    </source>
</evidence>
<comment type="subcellular location">
    <subcellularLocation>
        <location evidence="1">Membrane</location>
        <topology evidence="1">Multi-pass membrane protein</topology>
    </subcellularLocation>
</comment>
<dbReference type="Pfam" id="PF00999">
    <property type="entry name" value="Na_H_Exchanger"/>
    <property type="match status" value="1"/>
</dbReference>
<reference evidence="7 8" key="1">
    <citation type="submission" date="2019-09" db="EMBL/GenBank/DDBJ databases">
        <title>In-depth cultivation of the pig gut microbiome towards novel bacterial diversity and tailored functional studies.</title>
        <authorList>
            <person name="Wylensek D."/>
            <person name="Hitch T.C.A."/>
            <person name="Clavel T."/>
        </authorList>
    </citation>
    <scope>NUCLEOTIDE SEQUENCE [LARGE SCALE GENOMIC DNA]</scope>
    <source>
        <strain evidence="7 8">WCA3-693-APC-4?</strain>
    </source>
</reference>
<feature type="transmembrane region" description="Helical" evidence="5">
    <location>
        <begin position="190"/>
        <end position="210"/>
    </location>
</feature>
<feature type="transmembrane region" description="Helical" evidence="5">
    <location>
        <begin position="358"/>
        <end position="381"/>
    </location>
</feature>
<evidence type="ECO:0000256" key="5">
    <source>
        <dbReference type="SAM" id="Phobius"/>
    </source>
</evidence>